<dbReference type="RefSeq" id="WP_357808425.1">
    <property type="nucleotide sequence ID" value="NZ_JBEYBM010000022.1"/>
</dbReference>
<organism evidence="2 3">
    <name type="scientific">Nocardia niwae</name>
    <dbReference type="NCBI Taxonomy" id="626084"/>
    <lineage>
        <taxon>Bacteria</taxon>
        <taxon>Bacillati</taxon>
        <taxon>Actinomycetota</taxon>
        <taxon>Actinomycetes</taxon>
        <taxon>Mycobacteriales</taxon>
        <taxon>Nocardiaceae</taxon>
        <taxon>Nocardia</taxon>
    </lineage>
</organism>
<dbReference type="Proteomes" id="UP001550535">
    <property type="component" value="Unassembled WGS sequence"/>
</dbReference>
<name>A0ABV2XGN5_9NOCA</name>
<feature type="domain" description="Mce/MlaD" evidence="1">
    <location>
        <begin position="31"/>
        <end position="105"/>
    </location>
</feature>
<evidence type="ECO:0000313" key="2">
    <source>
        <dbReference type="EMBL" id="MEU2125037.1"/>
    </source>
</evidence>
<dbReference type="InterPro" id="IPR052336">
    <property type="entry name" value="MlaD_Phospholipid_Transporter"/>
</dbReference>
<sequence>MSLTAIAAVLVLGVTYVWVGVLHLDPRATHITVDLHLDNAGGLIADAPVLLTGVPVGKAEAVRKQGTGALVRLRIDSRYRIPEASTVRVEQLSALGESYIEFAPGDGGSGPYLRDGQVIETNRIRMPMTITALSAKLVELLDQVHPEAIANLVDTFDRALTGTDAAMRTLQRSTTLLAAVLLSRTDAIRQLFSDVQAMGGDMDWLGPALAGAGPQFGNFGITLSAIVESGSELVERRPVADYFTGDGITPFLAGLTDLLNKIGPSIAPLGPALEPVVRSAVDRAPTLDISALIDQALQGVGTDGTVHFKIGLK</sequence>
<proteinExistence type="predicted"/>
<dbReference type="Pfam" id="PF02470">
    <property type="entry name" value="MlaD"/>
    <property type="match status" value="1"/>
</dbReference>
<keyword evidence="3" id="KW-1185">Reference proteome</keyword>
<evidence type="ECO:0000313" key="3">
    <source>
        <dbReference type="Proteomes" id="UP001550535"/>
    </source>
</evidence>
<comment type="caution">
    <text evidence="2">The sequence shown here is derived from an EMBL/GenBank/DDBJ whole genome shotgun (WGS) entry which is preliminary data.</text>
</comment>
<dbReference type="PANTHER" id="PTHR33371">
    <property type="entry name" value="INTERMEMBRANE PHOSPHOLIPID TRANSPORT SYSTEM BINDING PROTEIN MLAD-RELATED"/>
    <property type="match status" value="1"/>
</dbReference>
<protein>
    <submittedName>
        <fullName evidence="2">MlaD family protein</fullName>
    </submittedName>
</protein>
<accession>A0ABV2XGN5</accession>
<dbReference type="EMBL" id="JBEYBR010000074">
    <property type="protein sequence ID" value="MEU2125037.1"/>
    <property type="molecule type" value="Genomic_DNA"/>
</dbReference>
<evidence type="ECO:0000259" key="1">
    <source>
        <dbReference type="Pfam" id="PF02470"/>
    </source>
</evidence>
<gene>
    <name evidence="2" type="ORF">ABZ507_24815</name>
</gene>
<reference evidence="2 3" key="1">
    <citation type="submission" date="2024-06" db="EMBL/GenBank/DDBJ databases">
        <title>The Natural Products Discovery Center: Release of the First 8490 Sequenced Strains for Exploring Actinobacteria Biosynthetic Diversity.</title>
        <authorList>
            <person name="Kalkreuter E."/>
            <person name="Kautsar S.A."/>
            <person name="Yang D."/>
            <person name="Bader C.D."/>
            <person name="Teijaro C.N."/>
            <person name="Fluegel L."/>
            <person name="Davis C.M."/>
            <person name="Simpson J.R."/>
            <person name="Lauterbach L."/>
            <person name="Steele A.D."/>
            <person name="Gui C."/>
            <person name="Meng S."/>
            <person name="Li G."/>
            <person name="Viehrig K."/>
            <person name="Ye F."/>
            <person name="Su P."/>
            <person name="Kiefer A.F."/>
            <person name="Nichols A."/>
            <person name="Cepeda A.J."/>
            <person name="Yan W."/>
            <person name="Fan B."/>
            <person name="Jiang Y."/>
            <person name="Adhikari A."/>
            <person name="Zheng C.-J."/>
            <person name="Schuster L."/>
            <person name="Cowan T.M."/>
            <person name="Smanski M.J."/>
            <person name="Chevrette M.G."/>
            <person name="De Carvalho L.P.S."/>
            <person name="Shen B."/>
        </authorList>
    </citation>
    <scope>NUCLEOTIDE SEQUENCE [LARGE SCALE GENOMIC DNA]</scope>
    <source>
        <strain evidence="2 3">NPDC019434</strain>
    </source>
</reference>
<dbReference type="PANTHER" id="PTHR33371:SF16">
    <property type="entry name" value="MCE-FAMILY PROTEIN MCE3F"/>
    <property type="match status" value="1"/>
</dbReference>
<dbReference type="InterPro" id="IPR003399">
    <property type="entry name" value="Mce/MlaD"/>
</dbReference>